<proteinExistence type="predicted"/>
<gene>
    <name evidence="2" type="ORF">FHP25_13140</name>
</gene>
<protein>
    <submittedName>
        <fullName evidence="2">Uncharacterized protein</fullName>
    </submittedName>
</protein>
<keyword evidence="3" id="KW-1185">Reference proteome</keyword>
<dbReference type="AlphaFoldDB" id="A0A5C8PPS4"/>
<organism evidence="2 3">
    <name type="scientific">Vineibacter terrae</name>
    <dbReference type="NCBI Taxonomy" id="2586908"/>
    <lineage>
        <taxon>Bacteria</taxon>
        <taxon>Pseudomonadati</taxon>
        <taxon>Pseudomonadota</taxon>
        <taxon>Alphaproteobacteria</taxon>
        <taxon>Hyphomicrobiales</taxon>
        <taxon>Vineibacter</taxon>
    </lineage>
</organism>
<sequence>MKPLRSAWLAFALALAGAGLAQAQQPYPSQFADQWINSCVASCKTNELYKARQGLCPSYCTCIVQESQTSVPLEVAMQADRDWAAKNYKSEAVQRVSKVANQCQSRVLPPQPASQTRKR</sequence>
<dbReference type="Proteomes" id="UP000321638">
    <property type="component" value="Unassembled WGS sequence"/>
</dbReference>
<reference evidence="2 3" key="1">
    <citation type="submission" date="2019-06" db="EMBL/GenBank/DDBJ databases">
        <title>New taxonomy in bacterial strain CC-CFT640, isolated from vineyard.</title>
        <authorList>
            <person name="Lin S.-Y."/>
            <person name="Tsai C.-F."/>
            <person name="Young C.-C."/>
        </authorList>
    </citation>
    <scope>NUCLEOTIDE SEQUENCE [LARGE SCALE GENOMIC DNA]</scope>
    <source>
        <strain evidence="2 3">CC-CFT640</strain>
    </source>
</reference>
<comment type="caution">
    <text evidence="2">The sequence shown here is derived from an EMBL/GenBank/DDBJ whole genome shotgun (WGS) entry which is preliminary data.</text>
</comment>
<keyword evidence="1" id="KW-0732">Signal</keyword>
<dbReference type="RefSeq" id="WP_147847391.1">
    <property type="nucleotide sequence ID" value="NZ_VDUZ01000012.1"/>
</dbReference>
<name>A0A5C8PPS4_9HYPH</name>
<evidence type="ECO:0000313" key="2">
    <source>
        <dbReference type="EMBL" id="TXL76030.1"/>
    </source>
</evidence>
<feature type="chain" id="PRO_5023051595" evidence="1">
    <location>
        <begin position="24"/>
        <end position="119"/>
    </location>
</feature>
<evidence type="ECO:0000256" key="1">
    <source>
        <dbReference type="SAM" id="SignalP"/>
    </source>
</evidence>
<accession>A0A5C8PPS4</accession>
<dbReference type="EMBL" id="VDUZ01000012">
    <property type="protein sequence ID" value="TXL76030.1"/>
    <property type="molecule type" value="Genomic_DNA"/>
</dbReference>
<dbReference type="OrthoDB" id="7376187at2"/>
<evidence type="ECO:0000313" key="3">
    <source>
        <dbReference type="Proteomes" id="UP000321638"/>
    </source>
</evidence>
<feature type="signal peptide" evidence="1">
    <location>
        <begin position="1"/>
        <end position="23"/>
    </location>
</feature>